<feature type="region of interest" description="Disordered" evidence="6">
    <location>
        <begin position="145"/>
        <end position="168"/>
    </location>
</feature>
<dbReference type="PRINTS" id="PR00722">
    <property type="entry name" value="CHYMOTRYPSIN"/>
</dbReference>
<dbReference type="InterPro" id="IPR058502">
    <property type="entry name" value="PLL-like_beta-prop"/>
</dbReference>
<dbReference type="InterPro" id="IPR001254">
    <property type="entry name" value="Trypsin_dom"/>
</dbReference>
<protein>
    <submittedName>
        <fullName evidence="9">Repeat uncharacterized protein DUF346</fullName>
    </submittedName>
</protein>
<dbReference type="GO" id="GO:0005615">
    <property type="term" value="C:extracellular space"/>
    <property type="evidence" value="ECO:0007669"/>
    <property type="project" value="TreeGrafter"/>
</dbReference>
<dbReference type="PANTHER" id="PTHR24264">
    <property type="entry name" value="TRYPSIN-RELATED"/>
    <property type="match status" value="1"/>
</dbReference>
<keyword evidence="5" id="KW-1015">Disulfide bond</keyword>
<accession>A0A3E0GZE2</accession>
<dbReference type="CDD" id="cd22954">
    <property type="entry name" value="PLL_lectin"/>
    <property type="match status" value="1"/>
</dbReference>
<evidence type="ECO:0000256" key="6">
    <source>
        <dbReference type="SAM" id="MobiDB-lite"/>
    </source>
</evidence>
<keyword evidence="2" id="KW-0964">Secreted</keyword>
<keyword evidence="7" id="KW-0732">Signal</keyword>
<keyword evidence="10" id="KW-1185">Reference proteome</keyword>
<evidence type="ECO:0000256" key="3">
    <source>
        <dbReference type="ARBA" id="ARBA00022670"/>
    </source>
</evidence>
<feature type="domain" description="Peptidase S1" evidence="8">
    <location>
        <begin position="24"/>
        <end position="245"/>
    </location>
</feature>
<evidence type="ECO:0000313" key="9">
    <source>
        <dbReference type="EMBL" id="REH35753.1"/>
    </source>
</evidence>
<feature type="chain" id="PRO_5017536164" evidence="7">
    <location>
        <begin position="24"/>
        <end position="528"/>
    </location>
</feature>
<dbReference type="SUPFAM" id="SSF50494">
    <property type="entry name" value="Trypsin-like serine proteases"/>
    <property type="match status" value="1"/>
</dbReference>
<keyword evidence="3" id="KW-0645">Protease</keyword>
<dbReference type="Pfam" id="PF00089">
    <property type="entry name" value="Trypsin"/>
    <property type="match status" value="1"/>
</dbReference>
<dbReference type="PROSITE" id="PS50240">
    <property type="entry name" value="TRYPSIN_DOM"/>
    <property type="match status" value="1"/>
</dbReference>
<organism evidence="9 10">
    <name type="scientific">Kutzneria buriramensis</name>
    <dbReference type="NCBI Taxonomy" id="1045776"/>
    <lineage>
        <taxon>Bacteria</taxon>
        <taxon>Bacillati</taxon>
        <taxon>Actinomycetota</taxon>
        <taxon>Actinomycetes</taxon>
        <taxon>Pseudonocardiales</taxon>
        <taxon>Pseudonocardiaceae</taxon>
        <taxon>Kutzneria</taxon>
    </lineage>
</organism>
<dbReference type="Proteomes" id="UP000256269">
    <property type="component" value="Unassembled WGS sequence"/>
</dbReference>
<evidence type="ECO:0000256" key="7">
    <source>
        <dbReference type="SAM" id="SignalP"/>
    </source>
</evidence>
<reference evidence="9 10" key="1">
    <citation type="submission" date="2018-08" db="EMBL/GenBank/DDBJ databases">
        <title>Genomic Encyclopedia of Archaeal and Bacterial Type Strains, Phase II (KMG-II): from individual species to whole genera.</title>
        <authorList>
            <person name="Goeker M."/>
        </authorList>
    </citation>
    <scope>NUCLEOTIDE SEQUENCE [LARGE SCALE GENOMIC DNA]</scope>
    <source>
        <strain evidence="9 10">DSM 45791</strain>
    </source>
</reference>
<keyword evidence="4" id="KW-0378">Hydrolase</keyword>
<comment type="caution">
    <text evidence="9">The sequence shown here is derived from an EMBL/GenBank/DDBJ whole genome shotgun (WGS) entry which is preliminary data.</text>
</comment>
<proteinExistence type="predicted"/>
<feature type="compositionally biased region" description="Polar residues" evidence="6">
    <location>
        <begin position="155"/>
        <end position="168"/>
    </location>
</feature>
<dbReference type="RefSeq" id="WP_170218016.1">
    <property type="nucleotide sequence ID" value="NZ_CP144375.1"/>
</dbReference>
<dbReference type="InterPro" id="IPR001314">
    <property type="entry name" value="Peptidase_S1A"/>
</dbReference>
<evidence type="ECO:0000256" key="4">
    <source>
        <dbReference type="ARBA" id="ARBA00022801"/>
    </source>
</evidence>
<dbReference type="Pfam" id="PF26607">
    <property type="entry name" value="DUF8189"/>
    <property type="match status" value="1"/>
</dbReference>
<dbReference type="InterPro" id="IPR050127">
    <property type="entry name" value="Serine_Proteases_S1"/>
</dbReference>
<gene>
    <name evidence="9" type="ORF">BCF44_117141</name>
</gene>
<dbReference type="EMBL" id="QUNO01000017">
    <property type="protein sequence ID" value="REH35753.1"/>
    <property type="molecule type" value="Genomic_DNA"/>
</dbReference>
<feature type="signal peptide" evidence="7">
    <location>
        <begin position="1"/>
        <end position="23"/>
    </location>
</feature>
<evidence type="ECO:0000256" key="5">
    <source>
        <dbReference type="ARBA" id="ARBA00023157"/>
    </source>
</evidence>
<dbReference type="InterPro" id="IPR043504">
    <property type="entry name" value="Peptidase_S1_PA_chymotrypsin"/>
</dbReference>
<dbReference type="GO" id="GO:0004252">
    <property type="term" value="F:serine-type endopeptidase activity"/>
    <property type="evidence" value="ECO:0007669"/>
    <property type="project" value="InterPro"/>
</dbReference>
<dbReference type="InterPro" id="IPR009003">
    <property type="entry name" value="Peptidase_S1_PA"/>
</dbReference>
<dbReference type="Gene3D" id="2.40.10.10">
    <property type="entry name" value="Trypsin-like serine proteases"/>
    <property type="match status" value="1"/>
</dbReference>
<dbReference type="Gene3D" id="2.120.10.70">
    <property type="entry name" value="Fucose-specific lectin"/>
    <property type="match status" value="2"/>
</dbReference>
<dbReference type="SUPFAM" id="SSF89372">
    <property type="entry name" value="Fucose-specific lectin"/>
    <property type="match status" value="1"/>
</dbReference>
<evidence type="ECO:0000313" key="10">
    <source>
        <dbReference type="Proteomes" id="UP000256269"/>
    </source>
</evidence>
<evidence type="ECO:0000256" key="2">
    <source>
        <dbReference type="ARBA" id="ARBA00022525"/>
    </source>
</evidence>
<dbReference type="GO" id="GO:0006508">
    <property type="term" value="P:proteolysis"/>
    <property type="evidence" value="ECO:0007669"/>
    <property type="project" value="UniProtKB-KW"/>
</dbReference>
<comment type="subcellular location">
    <subcellularLocation>
        <location evidence="1">Secreted</location>
    </subcellularLocation>
</comment>
<name>A0A3E0GZE2_9PSEU</name>
<dbReference type="AlphaFoldDB" id="A0A3E0GZE2"/>
<evidence type="ECO:0000259" key="8">
    <source>
        <dbReference type="PROSITE" id="PS50240"/>
    </source>
</evidence>
<dbReference type="SMART" id="SM00020">
    <property type="entry name" value="Tryp_SPc"/>
    <property type="match status" value="1"/>
</dbReference>
<sequence>MRVRRSAVLAAAILVASATPALGLSGGTVSDDYPFTVWLSMDGRGCSGTLIDTRWVATAADCFPENPQGGAPARRTSASVVRTIRDGNVVEVGSAQVVNLVPRSDRNLMLAELDAPATRVQPIKVATTGPATGEVLRVAGLGRTTTEWGAPTQPSPAQGPSARSHTFSVTATNPSEISLLGDNGVDACKGDAGGPEFRDANGTRELVAVTGRSWQHGCVGVSETRQGTTGTRVDDLGTWLRPMLGCLADGPSDGMPVPPAGGVPRWYGWDSPDIPVSGAPAVTSSASGRIDLFAKGADNVLYHRTYQNNAWSAAESLGDGMASEPAVVSWAPGRFDVFARGYDNSLQHKWFDGSWHPWESLGGIIKYAPTVASWGPGRLDVFAVGVNDALHHMAFDGAWHDWENLGGTLTASPAAVSWGPNRIDIFARGGDNALYHMGWDNGWFGWENHGGYLTSAPTVTSWGANRLDVFAADRNSRLLHYSWEGQWFGFQDNAGRLTSAPTAVSWGPNRVDVFAAGTSNALCHTVFG</sequence>
<dbReference type="PANTHER" id="PTHR24264:SF15">
    <property type="entry name" value="RIKEN CDNA 2210010C04 GENE"/>
    <property type="match status" value="1"/>
</dbReference>
<evidence type="ECO:0000256" key="1">
    <source>
        <dbReference type="ARBA" id="ARBA00004613"/>
    </source>
</evidence>